<keyword evidence="3" id="KW-1185">Reference proteome</keyword>
<evidence type="ECO:0000256" key="1">
    <source>
        <dbReference type="SAM" id="MobiDB-lite"/>
    </source>
</evidence>
<feature type="compositionally biased region" description="Basic and acidic residues" evidence="1">
    <location>
        <begin position="384"/>
        <end position="394"/>
    </location>
</feature>
<accession>A0A8H6YDN5</accession>
<dbReference type="OrthoDB" id="3258555at2759"/>
<dbReference type="Proteomes" id="UP000620124">
    <property type="component" value="Unassembled WGS sequence"/>
</dbReference>
<comment type="caution">
    <text evidence="2">The sequence shown here is derived from an EMBL/GenBank/DDBJ whole genome shotgun (WGS) entry which is preliminary data.</text>
</comment>
<evidence type="ECO:0000313" key="2">
    <source>
        <dbReference type="EMBL" id="KAF7357803.1"/>
    </source>
</evidence>
<gene>
    <name evidence="2" type="ORF">MVEN_00826300</name>
</gene>
<organism evidence="2 3">
    <name type="scientific">Mycena venus</name>
    <dbReference type="NCBI Taxonomy" id="2733690"/>
    <lineage>
        <taxon>Eukaryota</taxon>
        <taxon>Fungi</taxon>
        <taxon>Dikarya</taxon>
        <taxon>Basidiomycota</taxon>
        <taxon>Agaricomycotina</taxon>
        <taxon>Agaricomycetes</taxon>
        <taxon>Agaricomycetidae</taxon>
        <taxon>Agaricales</taxon>
        <taxon>Marasmiineae</taxon>
        <taxon>Mycenaceae</taxon>
        <taxon>Mycena</taxon>
    </lineage>
</organism>
<feature type="region of interest" description="Disordered" evidence="1">
    <location>
        <begin position="468"/>
        <end position="492"/>
    </location>
</feature>
<name>A0A8H6YDN5_9AGAR</name>
<reference evidence="2" key="1">
    <citation type="submission" date="2020-05" db="EMBL/GenBank/DDBJ databases">
        <title>Mycena genomes resolve the evolution of fungal bioluminescence.</title>
        <authorList>
            <person name="Tsai I.J."/>
        </authorList>
    </citation>
    <scope>NUCLEOTIDE SEQUENCE</scope>
    <source>
        <strain evidence="2">CCC161011</strain>
    </source>
</reference>
<feature type="compositionally biased region" description="Acidic residues" evidence="1">
    <location>
        <begin position="395"/>
        <end position="409"/>
    </location>
</feature>
<feature type="compositionally biased region" description="Acidic residues" evidence="1">
    <location>
        <begin position="468"/>
        <end position="481"/>
    </location>
</feature>
<dbReference type="EMBL" id="JACAZI010000006">
    <property type="protein sequence ID" value="KAF7357803.1"/>
    <property type="molecule type" value="Genomic_DNA"/>
</dbReference>
<protein>
    <submittedName>
        <fullName evidence="2">F-box domain-containing protein</fullName>
    </submittedName>
</protein>
<proteinExistence type="predicted"/>
<evidence type="ECO:0000313" key="3">
    <source>
        <dbReference type="Proteomes" id="UP000620124"/>
    </source>
</evidence>
<feature type="region of interest" description="Disordered" evidence="1">
    <location>
        <begin position="382"/>
        <end position="431"/>
    </location>
</feature>
<dbReference type="AlphaFoldDB" id="A0A8H6YDN5"/>
<sequence length="525" mass="59388">MPPPWTIRGIPRLEDYDKECSDDEDIWALRSFTKAAVVSAWDGFLDKTDAEELKREVLRLKYANDVLLLKLGTYCRGNFAELPHEILLLIFRNTLPPRWLLYGKEPLLSHSEDISSVDLRMKLSILAVCKSWNQLPVFVRALEGRKGLSTLKPSGVPCSLPATSSSITSLEFNSHIPYSFVLPFLVHLSRTLHSLAFTVPHVHYHEGHPELTFDALDDLYLKVERDSEFLGTIWRIPHLRRLWLRMYDHHPSQELYLLKGRQQAEVILDAYGHEITSLELPASIGPGNYLQEALGKCPALEHLFLYHLPTLATHRTVKFIDVFNLCEDPPFEAAGSPPLTEHSTSGITVASVKDRFPALQGCRNLDPRMRTLRDLPHQILQEENEFRGPHRAGEGESESIDAGEEEEDQDSKMEGDGGASDTEEDNGEGEEHVPDVLNILRAFTNPNSVNGGAFTRCDRSDDYVLKLEDEDEGSDTSDSDSDGGSCITVSEDEGYMEDEFYLEEKWEVDRDEALGVFYRTRANCE</sequence>